<sequence>MLVSAKGMEGTTVVAVEGEIGKVDRLLIDDETWTVRYLIVNVGSLFHRQRVLISPIPVKQVDWEKKEVRLSLTREQVKDSPDVDAEAPISRKSEVELHRHYGWPVYWGGAGLWGGSMVPGNLAVNPLPEELLRPSPPQDGDLKDENLAESRLLSVNQLTGFTLKTHDGELGQVDDFIIDDHSWTVRFLVVDAGSWLSSKKVMIDKDSVEDVDMADARVHVDLVKDNIKGSPEYEPSDPINEEGEKGRFDYYGRPR</sequence>
<dbReference type="RefSeq" id="WP_380702705.1">
    <property type="nucleotide sequence ID" value="NZ_JBHSAP010000007.1"/>
</dbReference>
<dbReference type="PANTHER" id="PTHR36505">
    <property type="entry name" value="BLR1072 PROTEIN"/>
    <property type="match status" value="1"/>
</dbReference>
<dbReference type="Proteomes" id="UP001595843">
    <property type="component" value="Unassembled WGS sequence"/>
</dbReference>
<feature type="domain" description="PRC-barrel" evidence="2">
    <location>
        <begin position="9"/>
        <end position="74"/>
    </location>
</feature>
<organism evidence="3 4">
    <name type="scientific">Salinithrix halophila</name>
    <dbReference type="NCBI Taxonomy" id="1485204"/>
    <lineage>
        <taxon>Bacteria</taxon>
        <taxon>Bacillati</taxon>
        <taxon>Bacillota</taxon>
        <taxon>Bacilli</taxon>
        <taxon>Bacillales</taxon>
        <taxon>Thermoactinomycetaceae</taxon>
        <taxon>Salinithrix</taxon>
    </lineage>
</organism>
<comment type="caution">
    <text evidence="3">The sequence shown here is derived from an EMBL/GenBank/DDBJ whole genome shotgun (WGS) entry which is preliminary data.</text>
</comment>
<dbReference type="SUPFAM" id="SSF50346">
    <property type="entry name" value="PRC-barrel domain"/>
    <property type="match status" value="2"/>
</dbReference>
<feature type="region of interest" description="Disordered" evidence="1">
    <location>
        <begin position="227"/>
        <end position="255"/>
    </location>
</feature>
<evidence type="ECO:0000313" key="4">
    <source>
        <dbReference type="Proteomes" id="UP001595843"/>
    </source>
</evidence>
<proteinExistence type="predicted"/>
<dbReference type="Pfam" id="PF05239">
    <property type="entry name" value="PRC"/>
    <property type="match status" value="2"/>
</dbReference>
<name>A0ABV8JFT4_9BACL</name>
<gene>
    <name evidence="3" type="ORF">ACFOUO_04845</name>
</gene>
<reference evidence="4" key="1">
    <citation type="journal article" date="2019" name="Int. J. Syst. Evol. Microbiol.">
        <title>The Global Catalogue of Microorganisms (GCM) 10K type strain sequencing project: providing services to taxonomists for standard genome sequencing and annotation.</title>
        <authorList>
            <consortium name="The Broad Institute Genomics Platform"/>
            <consortium name="The Broad Institute Genome Sequencing Center for Infectious Disease"/>
            <person name="Wu L."/>
            <person name="Ma J."/>
        </authorList>
    </citation>
    <scope>NUCLEOTIDE SEQUENCE [LARGE SCALE GENOMIC DNA]</scope>
    <source>
        <strain evidence="4">IBRC-M 10813</strain>
    </source>
</reference>
<evidence type="ECO:0000313" key="3">
    <source>
        <dbReference type="EMBL" id="MFC4076133.1"/>
    </source>
</evidence>
<evidence type="ECO:0000256" key="1">
    <source>
        <dbReference type="SAM" id="MobiDB-lite"/>
    </source>
</evidence>
<feature type="compositionally biased region" description="Basic and acidic residues" evidence="1">
    <location>
        <begin position="242"/>
        <end position="255"/>
    </location>
</feature>
<accession>A0ABV8JFT4</accession>
<dbReference type="PANTHER" id="PTHR36505:SF1">
    <property type="entry name" value="BLR1072 PROTEIN"/>
    <property type="match status" value="1"/>
</dbReference>
<dbReference type="InterPro" id="IPR027275">
    <property type="entry name" value="PRC-brl_dom"/>
</dbReference>
<evidence type="ECO:0000259" key="2">
    <source>
        <dbReference type="Pfam" id="PF05239"/>
    </source>
</evidence>
<dbReference type="InterPro" id="IPR011033">
    <property type="entry name" value="PRC_barrel-like_sf"/>
</dbReference>
<dbReference type="InterPro" id="IPR014747">
    <property type="entry name" value="Bac_photo_RC_H_C"/>
</dbReference>
<feature type="domain" description="PRC-barrel" evidence="2">
    <location>
        <begin position="158"/>
        <end position="226"/>
    </location>
</feature>
<protein>
    <submittedName>
        <fullName evidence="3">PRC-barrel domain-containing protein</fullName>
    </submittedName>
</protein>
<dbReference type="EMBL" id="JBHSAP010000007">
    <property type="protein sequence ID" value="MFC4076133.1"/>
    <property type="molecule type" value="Genomic_DNA"/>
</dbReference>
<dbReference type="Gene3D" id="3.90.50.10">
    <property type="entry name" value="Photosynthetic Reaction Center, subunit H, domain 2"/>
    <property type="match status" value="2"/>
</dbReference>
<keyword evidence="4" id="KW-1185">Reference proteome</keyword>